<dbReference type="InterPro" id="IPR014519">
    <property type="entry name" value="UCP024492"/>
</dbReference>
<evidence type="ECO:0000313" key="2">
    <source>
        <dbReference type="Proteomes" id="UP000195514"/>
    </source>
</evidence>
<keyword evidence="2" id="KW-1185">Reference proteome</keyword>
<dbReference type="Pfam" id="PF04343">
    <property type="entry name" value="DUF488"/>
    <property type="match status" value="1"/>
</dbReference>
<accession>A0A1Y6K7Q6</accession>
<dbReference type="Proteomes" id="UP000195514">
    <property type="component" value="Chromosome I"/>
</dbReference>
<proteinExistence type="predicted"/>
<evidence type="ECO:0000313" key="1">
    <source>
        <dbReference type="EMBL" id="SMX54867.1"/>
    </source>
</evidence>
<evidence type="ECO:0008006" key="3">
    <source>
        <dbReference type="Google" id="ProtNLM"/>
    </source>
</evidence>
<sequence>MAQTIFTVGHSSLNFMQFITLIQANNINHIVDIRSIPYSKYAPWSDKSRLPNMLLPFKIKYTYLGHKLGGKPIKKTRSPEQRNLPPQAVYNEAIKVLMELSMRSHLAIMCAEGDPGRCHRQHTIAQTLLASGTKVLHILNDGTIKEAWIEEKAPDQPRLF</sequence>
<dbReference type="PIRSF" id="PIRSF024492">
    <property type="entry name" value="UCP024492"/>
    <property type="match status" value="1"/>
</dbReference>
<dbReference type="InterPro" id="IPR007438">
    <property type="entry name" value="DUF488"/>
</dbReference>
<name>A0A1Y6K7Q6_9CHLR</name>
<dbReference type="KEGG" id="abat:CFX1CAM_1802"/>
<gene>
    <name evidence="1" type="ORF">CFX1CAM_1802</name>
</gene>
<organism evidence="1 2">
    <name type="scientific">Candidatus Brevifilum fermentans</name>
    <dbReference type="NCBI Taxonomy" id="1986204"/>
    <lineage>
        <taxon>Bacteria</taxon>
        <taxon>Bacillati</taxon>
        <taxon>Chloroflexota</taxon>
        <taxon>Anaerolineae</taxon>
        <taxon>Anaerolineales</taxon>
        <taxon>Anaerolineaceae</taxon>
        <taxon>Candidatus Brevifilum</taxon>
    </lineage>
</organism>
<dbReference type="EMBL" id="LT859958">
    <property type="protein sequence ID" value="SMX54867.1"/>
    <property type="molecule type" value="Genomic_DNA"/>
</dbReference>
<reference evidence="2" key="1">
    <citation type="submission" date="2017-05" db="EMBL/GenBank/DDBJ databases">
        <authorList>
            <person name="Kirkegaard R."/>
            <person name="Mcilroy J S."/>
        </authorList>
    </citation>
    <scope>NUCLEOTIDE SEQUENCE [LARGE SCALE GENOMIC DNA]</scope>
</reference>
<dbReference type="PANTHER" id="PTHR39337">
    <property type="entry name" value="BLR5642 PROTEIN"/>
    <property type="match status" value="1"/>
</dbReference>
<dbReference type="PANTHER" id="PTHR39337:SF1">
    <property type="entry name" value="BLR5642 PROTEIN"/>
    <property type="match status" value="1"/>
</dbReference>
<dbReference type="AlphaFoldDB" id="A0A1Y6K7Q6"/>
<protein>
    <recommendedName>
        <fullName evidence="3">DUF488 domain-containing protein</fullName>
    </recommendedName>
</protein>